<dbReference type="Gene3D" id="1.10.10.60">
    <property type="entry name" value="Homeodomain-like"/>
    <property type="match status" value="1"/>
</dbReference>
<keyword evidence="1" id="KW-0805">Transcription regulation</keyword>
<dbReference type="EMBL" id="JAVDSB010000003">
    <property type="protein sequence ID" value="MDR6551097.1"/>
    <property type="molecule type" value="Genomic_DNA"/>
</dbReference>
<dbReference type="SMART" id="SM00342">
    <property type="entry name" value="HTH_ARAC"/>
    <property type="match status" value="1"/>
</dbReference>
<dbReference type="Pfam" id="PF12833">
    <property type="entry name" value="HTH_18"/>
    <property type="match status" value="1"/>
</dbReference>
<keyword evidence="6" id="KW-1185">Reference proteome</keyword>
<sequence length="284" mass="32751">MMNAFEKESTQGYIPLQPEMAWCNAGYQEYKTPGDAHHIPALFYQFRSKDVESPEFVAIPDGHVDMLFCCDASQPDIQVYGSVLSRHTILLKRNTDYFGVRFLSLHMTGKSNIEMKDLISHSCSLLDFIKISPRSIEPIYTAATFTEKIRFFQETLGEVLTIQQDSRLIRFALNQMIISKGNMSVKDLASETAYSERYLRKQFEHFVGLSPKVFGQITRFQHALNGLMTVPQASAIWETISEHADYYDQAHFINEFKKFYQETPHAWMKLHSSHLSNVFSFDVT</sequence>
<dbReference type="InterPro" id="IPR050204">
    <property type="entry name" value="AraC_XylS_family_regulators"/>
</dbReference>
<dbReference type="PANTHER" id="PTHR46796">
    <property type="entry name" value="HTH-TYPE TRANSCRIPTIONAL ACTIVATOR RHAS-RELATED"/>
    <property type="match status" value="1"/>
</dbReference>
<keyword evidence="2" id="KW-0238">DNA-binding</keyword>
<proteinExistence type="predicted"/>
<evidence type="ECO:0000313" key="5">
    <source>
        <dbReference type="EMBL" id="MDR6551097.1"/>
    </source>
</evidence>
<keyword evidence="3" id="KW-0804">Transcription</keyword>
<protein>
    <submittedName>
        <fullName evidence="5">AraC-like DNA-binding protein</fullName>
    </submittedName>
</protein>
<evidence type="ECO:0000256" key="2">
    <source>
        <dbReference type="ARBA" id="ARBA00023125"/>
    </source>
</evidence>
<accession>A0ABU1NUD7</accession>
<dbReference type="PANTHER" id="PTHR46796:SF13">
    <property type="entry name" value="HTH-TYPE TRANSCRIPTIONAL ACTIVATOR RHAS"/>
    <property type="match status" value="1"/>
</dbReference>
<comment type="caution">
    <text evidence="5">The sequence shown here is derived from an EMBL/GenBank/DDBJ whole genome shotgun (WGS) entry which is preliminary data.</text>
</comment>
<evidence type="ECO:0000256" key="1">
    <source>
        <dbReference type="ARBA" id="ARBA00023015"/>
    </source>
</evidence>
<reference evidence="5 6" key="1">
    <citation type="submission" date="2023-07" db="EMBL/GenBank/DDBJ databases">
        <title>Sorghum-associated microbial communities from plants grown in Nebraska, USA.</title>
        <authorList>
            <person name="Schachtman D."/>
        </authorList>
    </citation>
    <scope>NUCLEOTIDE SEQUENCE [LARGE SCALE GENOMIC DNA]</scope>
    <source>
        <strain evidence="5 6">CC258</strain>
    </source>
</reference>
<evidence type="ECO:0000256" key="3">
    <source>
        <dbReference type="ARBA" id="ARBA00023163"/>
    </source>
</evidence>
<evidence type="ECO:0000259" key="4">
    <source>
        <dbReference type="PROSITE" id="PS01124"/>
    </source>
</evidence>
<dbReference type="PROSITE" id="PS01124">
    <property type="entry name" value="HTH_ARAC_FAMILY_2"/>
    <property type="match status" value="1"/>
</dbReference>
<dbReference type="InterPro" id="IPR018060">
    <property type="entry name" value="HTH_AraC"/>
</dbReference>
<organism evidence="5 6">
    <name type="scientific">Paenibacillus qinlingensis</name>
    <dbReference type="NCBI Taxonomy" id="1837343"/>
    <lineage>
        <taxon>Bacteria</taxon>
        <taxon>Bacillati</taxon>
        <taxon>Bacillota</taxon>
        <taxon>Bacilli</taxon>
        <taxon>Bacillales</taxon>
        <taxon>Paenibacillaceae</taxon>
        <taxon>Paenibacillus</taxon>
    </lineage>
</organism>
<feature type="domain" description="HTH araC/xylS-type" evidence="4">
    <location>
        <begin position="166"/>
        <end position="270"/>
    </location>
</feature>
<dbReference type="Proteomes" id="UP001267290">
    <property type="component" value="Unassembled WGS sequence"/>
</dbReference>
<evidence type="ECO:0000313" key="6">
    <source>
        <dbReference type="Proteomes" id="UP001267290"/>
    </source>
</evidence>
<dbReference type="RefSeq" id="WP_310226514.1">
    <property type="nucleotide sequence ID" value="NZ_JAVDSB010000003.1"/>
</dbReference>
<gene>
    <name evidence="5" type="ORF">J2736_002284</name>
</gene>
<name>A0ABU1NUD7_9BACL</name>